<evidence type="ECO:0000313" key="8">
    <source>
        <dbReference type="EMBL" id="CAD9940290.1"/>
    </source>
</evidence>
<dbReference type="PROSITE" id="PS50067">
    <property type="entry name" value="KINESIN_MOTOR_2"/>
    <property type="match status" value="1"/>
</dbReference>
<keyword evidence="2 3" id="KW-0067">ATP-binding</keyword>
<keyword evidence="1 3" id="KW-0547">Nucleotide-binding</keyword>
<protein>
    <recommendedName>
        <fullName evidence="4">Kinesin-like protein</fullName>
    </recommendedName>
</protein>
<dbReference type="AlphaFoldDB" id="A0A7S2Y2L7"/>
<dbReference type="Gene3D" id="3.40.850.10">
    <property type="entry name" value="Kinesin motor domain"/>
    <property type="match status" value="1"/>
</dbReference>
<feature type="coiled-coil region" evidence="5">
    <location>
        <begin position="2"/>
        <end position="29"/>
    </location>
</feature>
<dbReference type="InterPro" id="IPR036961">
    <property type="entry name" value="Kinesin_motor_dom_sf"/>
</dbReference>
<sequence>MLALANTQKESIENEKQALKRANDDLYADVGRNLERLSSVELQLKETTRERDEAIHYMASFGDRERELHERMMESDQVRRDLHAKVMQLMGNIRVFVRVRPLSNDELEEVENDNSSSKGTRQKGMLGKEPTFRFPTIADRNNSNKGGPADLTKKTIELVEPKKDRGGLKERRTRHRFGFDNVFQQGHGQDDVWESTEPLIQSAIDGHNVTIFAYGQTGSGKTYTMLGEPGNEGIVTRSIKKMFIDKQRIEALSKGKSQVQIKVELLEIYNEQVFDLLSKDGPNSDRRTVKICHANHTIEGNKVAVTSTEEECMHLLELAQSRRCVKATSSNAKSSRSHLVFTIHYVISEDNSVKMEGKLNICDLAGSERLSRSEAHYVGGALLQETKNINKSLSTLSNVIEQLQAGSKSVAFRESKLTSLLCDSLGGNSKTLAIVCCGPLTSQYHESLSSLRFAEKASNVQLKAASSFSC</sequence>
<dbReference type="InterPro" id="IPR027417">
    <property type="entry name" value="P-loop_NTPase"/>
</dbReference>
<organism evidence="8">
    <name type="scientific">Entomoneis paludosa</name>
    <dbReference type="NCBI Taxonomy" id="265537"/>
    <lineage>
        <taxon>Eukaryota</taxon>
        <taxon>Sar</taxon>
        <taxon>Stramenopiles</taxon>
        <taxon>Ochrophyta</taxon>
        <taxon>Bacillariophyta</taxon>
        <taxon>Bacillariophyceae</taxon>
        <taxon>Bacillariophycidae</taxon>
        <taxon>Entomoneidaceae</taxon>
        <taxon>Entomoneis</taxon>
    </lineage>
</organism>
<evidence type="ECO:0000256" key="2">
    <source>
        <dbReference type="ARBA" id="ARBA00022840"/>
    </source>
</evidence>
<dbReference type="SMART" id="SM00129">
    <property type="entry name" value="KISc"/>
    <property type="match status" value="1"/>
</dbReference>
<name>A0A7S2Y2L7_9STRA</name>
<dbReference type="GO" id="GO:0005874">
    <property type="term" value="C:microtubule"/>
    <property type="evidence" value="ECO:0007669"/>
    <property type="project" value="UniProtKB-KW"/>
</dbReference>
<dbReference type="InterPro" id="IPR019821">
    <property type="entry name" value="Kinesin_motor_CS"/>
</dbReference>
<dbReference type="GO" id="GO:0005524">
    <property type="term" value="F:ATP binding"/>
    <property type="evidence" value="ECO:0007669"/>
    <property type="project" value="UniProtKB-UniRule"/>
</dbReference>
<evidence type="ECO:0000256" key="1">
    <source>
        <dbReference type="ARBA" id="ARBA00022741"/>
    </source>
</evidence>
<keyword evidence="4" id="KW-0493">Microtubule</keyword>
<dbReference type="GO" id="GO:0008017">
    <property type="term" value="F:microtubule binding"/>
    <property type="evidence" value="ECO:0007669"/>
    <property type="project" value="InterPro"/>
</dbReference>
<proteinExistence type="inferred from homology"/>
<dbReference type="GO" id="GO:0007018">
    <property type="term" value="P:microtubule-based movement"/>
    <property type="evidence" value="ECO:0007669"/>
    <property type="project" value="InterPro"/>
</dbReference>
<dbReference type="GO" id="GO:0003777">
    <property type="term" value="F:microtubule motor activity"/>
    <property type="evidence" value="ECO:0007669"/>
    <property type="project" value="InterPro"/>
</dbReference>
<feature type="region of interest" description="Disordered" evidence="6">
    <location>
        <begin position="107"/>
        <end position="127"/>
    </location>
</feature>
<dbReference type="PANTHER" id="PTHR47972:SF28">
    <property type="entry name" value="KINESIN-LIKE PROTEIN KLP-3"/>
    <property type="match status" value="1"/>
</dbReference>
<dbReference type="InterPro" id="IPR001752">
    <property type="entry name" value="Kinesin_motor_dom"/>
</dbReference>
<dbReference type="PRINTS" id="PR00380">
    <property type="entry name" value="KINESINHEAVY"/>
</dbReference>
<dbReference type="InterPro" id="IPR027640">
    <property type="entry name" value="Kinesin-like_fam"/>
</dbReference>
<comment type="similarity">
    <text evidence="3 4">Belongs to the TRAFAC class myosin-kinesin ATPase superfamily. Kinesin family.</text>
</comment>
<reference evidence="8" key="1">
    <citation type="submission" date="2021-01" db="EMBL/GenBank/DDBJ databases">
        <authorList>
            <person name="Corre E."/>
            <person name="Pelletier E."/>
            <person name="Niang G."/>
            <person name="Scheremetjew M."/>
            <person name="Finn R."/>
            <person name="Kale V."/>
            <person name="Holt S."/>
            <person name="Cochrane G."/>
            <person name="Meng A."/>
            <person name="Brown T."/>
            <person name="Cohen L."/>
        </authorList>
    </citation>
    <scope>NUCLEOTIDE SEQUENCE</scope>
    <source>
        <strain evidence="8">CCMP125</strain>
    </source>
</reference>
<evidence type="ECO:0000256" key="5">
    <source>
        <dbReference type="SAM" id="Coils"/>
    </source>
</evidence>
<dbReference type="PANTHER" id="PTHR47972">
    <property type="entry name" value="KINESIN-LIKE PROTEIN KLP-3"/>
    <property type="match status" value="1"/>
</dbReference>
<dbReference type="EMBL" id="HBHT01000769">
    <property type="protein sequence ID" value="CAD9940290.1"/>
    <property type="molecule type" value="Transcribed_RNA"/>
</dbReference>
<dbReference type="Pfam" id="PF00225">
    <property type="entry name" value="Kinesin"/>
    <property type="match status" value="1"/>
</dbReference>
<keyword evidence="5" id="KW-0175">Coiled coil</keyword>
<evidence type="ECO:0000256" key="3">
    <source>
        <dbReference type="PROSITE-ProRule" id="PRU00283"/>
    </source>
</evidence>
<dbReference type="PROSITE" id="PS00411">
    <property type="entry name" value="KINESIN_MOTOR_1"/>
    <property type="match status" value="1"/>
</dbReference>
<accession>A0A7S2Y2L7</accession>
<feature type="binding site" evidence="3">
    <location>
        <begin position="215"/>
        <end position="222"/>
    </location>
    <ligand>
        <name>ATP</name>
        <dbReference type="ChEBI" id="CHEBI:30616"/>
    </ligand>
</feature>
<evidence type="ECO:0000256" key="4">
    <source>
        <dbReference type="RuleBase" id="RU000394"/>
    </source>
</evidence>
<evidence type="ECO:0000259" key="7">
    <source>
        <dbReference type="PROSITE" id="PS50067"/>
    </source>
</evidence>
<feature type="domain" description="Kinesin motor" evidence="7">
    <location>
        <begin position="92"/>
        <end position="460"/>
    </location>
</feature>
<gene>
    <name evidence="8" type="ORF">APAL1065_LOCUS480</name>
</gene>
<keyword evidence="3 4" id="KW-0505">Motor protein</keyword>
<dbReference type="SUPFAM" id="SSF52540">
    <property type="entry name" value="P-loop containing nucleoside triphosphate hydrolases"/>
    <property type="match status" value="1"/>
</dbReference>
<evidence type="ECO:0000256" key="6">
    <source>
        <dbReference type="SAM" id="MobiDB-lite"/>
    </source>
</evidence>